<organism evidence="1 2">
    <name type="scientific">Romanomermis culicivorax</name>
    <name type="common">Nematode worm</name>
    <dbReference type="NCBI Taxonomy" id="13658"/>
    <lineage>
        <taxon>Eukaryota</taxon>
        <taxon>Metazoa</taxon>
        <taxon>Ecdysozoa</taxon>
        <taxon>Nematoda</taxon>
        <taxon>Enoplea</taxon>
        <taxon>Dorylaimia</taxon>
        <taxon>Mermithida</taxon>
        <taxon>Mermithoidea</taxon>
        <taxon>Mermithidae</taxon>
        <taxon>Romanomermis</taxon>
    </lineage>
</organism>
<sequence length="263" mass="29702">CAISRTKRQAGDDTNIQFQIPDLVTPFQFGNSEVQLEAYKVRNKEEWVSIDFLRNKESSIFSYTPESIFVQVRLLSDRQKQALQDEARRRNISQSAVVINLIPLQTFQCSVHVALEGQLFGEGSEAYVTRSQMNYLVEQVHQRMSIDEDYEIEGSEFDEKLYNKLLALASQPFQQVSIDNALASLSKFGATYNERDLSPSEIKKQLSDVLQIRKEGSKEFISAKNDTLRQGSHDQGRVVDTEFGGKVGVPGIVTVETKVAVKV</sequence>
<accession>A0A915K830</accession>
<evidence type="ECO:0000313" key="1">
    <source>
        <dbReference type="Proteomes" id="UP000887565"/>
    </source>
</evidence>
<proteinExistence type="predicted"/>
<name>A0A915K830_ROMCU</name>
<protein>
    <submittedName>
        <fullName evidence="2">Uncharacterized protein</fullName>
    </submittedName>
</protein>
<dbReference type="Proteomes" id="UP000887565">
    <property type="component" value="Unplaced"/>
</dbReference>
<dbReference type="AlphaFoldDB" id="A0A915K830"/>
<dbReference type="WBParaSite" id="nRc.2.0.1.t34349-RA">
    <property type="protein sequence ID" value="nRc.2.0.1.t34349-RA"/>
    <property type="gene ID" value="nRc.2.0.1.g34349"/>
</dbReference>
<reference evidence="2" key="1">
    <citation type="submission" date="2022-11" db="UniProtKB">
        <authorList>
            <consortium name="WormBaseParasite"/>
        </authorList>
    </citation>
    <scope>IDENTIFICATION</scope>
</reference>
<evidence type="ECO:0000313" key="2">
    <source>
        <dbReference type="WBParaSite" id="nRc.2.0.1.t34349-RA"/>
    </source>
</evidence>
<keyword evidence="1" id="KW-1185">Reference proteome</keyword>